<dbReference type="GO" id="GO:0008765">
    <property type="term" value="F:UDP-N-acetylmuramoylalanyl-D-glutamate-2,6-diaminopimelate ligase activity"/>
    <property type="evidence" value="ECO:0007669"/>
    <property type="project" value="UniProtKB-UniRule"/>
</dbReference>
<comment type="similarity">
    <text evidence="2 8">Belongs to the MurCDEF family. MurE subfamily.</text>
</comment>
<dbReference type="PANTHER" id="PTHR23135:SF4">
    <property type="entry name" value="UDP-N-ACETYLMURAMOYL-L-ALANYL-D-GLUTAMATE--2,6-DIAMINOPIMELATE LIGASE MURE HOMOLOG, CHLOROPLASTIC"/>
    <property type="match status" value="1"/>
</dbReference>
<dbReference type="InterPro" id="IPR013221">
    <property type="entry name" value="Mur_ligase_cen"/>
</dbReference>
<keyword evidence="4 8" id="KW-0133">Cell shape</keyword>
<dbReference type="SUPFAM" id="SSF53623">
    <property type="entry name" value="MurD-like peptide ligases, catalytic domain"/>
    <property type="match status" value="1"/>
</dbReference>
<evidence type="ECO:0000256" key="3">
    <source>
        <dbReference type="ARBA" id="ARBA00022618"/>
    </source>
</evidence>
<evidence type="ECO:0000259" key="11">
    <source>
        <dbReference type="Pfam" id="PF02875"/>
    </source>
</evidence>
<accession>A0A0B5AKV6</accession>
<dbReference type="EC" id="6.3.2.13" evidence="8"/>
<dbReference type="AlphaFoldDB" id="A0A0B5AKV6"/>
<dbReference type="Pfam" id="PF01225">
    <property type="entry name" value="Mur_ligase"/>
    <property type="match status" value="1"/>
</dbReference>
<keyword evidence="8" id="KW-0067">ATP-binding</keyword>
<proteinExistence type="inferred from homology"/>
<dbReference type="KEGG" id="jeo:JMA_15930"/>
<dbReference type="NCBIfam" id="TIGR01085">
    <property type="entry name" value="murE"/>
    <property type="match status" value="1"/>
</dbReference>
<dbReference type="Proteomes" id="UP000031449">
    <property type="component" value="Chromosome"/>
</dbReference>
<feature type="domain" description="Mur ligase C-terminal" evidence="11">
    <location>
        <begin position="335"/>
        <end position="460"/>
    </location>
</feature>
<feature type="binding site" evidence="8">
    <location>
        <position position="178"/>
    </location>
    <ligand>
        <name>UDP-N-acetyl-alpha-D-muramoyl-L-alanyl-D-glutamate</name>
        <dbReference type="ChEBI" id="CHEBI:83900"/>
    </ligand>
</feature>
<dbReference type="GO" id="GO:0071555">
    <property type="term" value="P:cell wall organization"/>
    <property type="evidence" value="ECO:0007669"/>
    <property type="project" value="UniProtKB-KW"/>
</dbReference>
<feature type="binding site" evidence="8">
    <location>
        <begin position="109"/>
        <end position="115"/>
    </location>
    <ligand>
        <name>ATP</name>
        <dbReference type="ChEBI" id="CHEBI:30616"/>
    </ligand>
</feature>
<organism evidence="13 14">
    <name type="scientific">Jeotgalibacillus malaysiensis</name>
    <dbReference type="NCBI Taxonomy" id="1508404"/>
    <lineage>
        <taxon>Bacteria</taxon>
        <taxon>Bacillati</taxon>
        <taxon>Bacillota</taxon>
        <taxon>Bacilli</taxon>
        <taxon>Bacillales</taxon>
        <taxon>Caryophanaceae</taxon>
        <taxon>Jeotgalibacillus</taxon>
    </lineage>
</organism>
<keyword evidence="7 8" id="KW-0961">Cell wall biogenesis/degradation</keyword>
<dbReference type="SUPFAM" id="SSF63418">
    <property type="entry name" value="MurE/MurF N-terminal domain"/>
    <property type="match status" value="1"/>
</dbReference>
<comment type="catalytic activity">
    <reaction evidence="8">
        <text>UDP-N-acetyl-alpha-D-muramoyl-L-alanyl-D-glutamate + meso-2,6-diaminopimelate + ATP = UDP-N-acetyl-alpha-D-muramoyl-L-alanyl-gamma-D-glutamyl-meso-2,6-diaminopimelate + ADP + phosphate + H(+)</text>
        <dbReference type="Rhea" id="RHEA:23676"/>
        <dbReference type="ChEBI" id="CHEBI:15378"/>
        <dbReference type="ChEBI" id="CHEBI:30616"/>
        <dbReference type="ChEBI" id="CHEBI:43474"/>
        <dbReference type="ChEBI" id="CHEBI:57791"/>
        <dbReference type="ChEBI" id="CHEBI:83900"/>
        <dbReference type="ChEBI" id="CHEBI:83905"/>
        <dbReference type="ChEBI" id="CHEBI:456216"/>
        <dbReference type="EC" id="6.3.2.13"/>
    </reaction>
</comment>
<keyword evidence="5 8" id="KW-0573">Peptidoglycan synthesis</keyword>
<evidence type="ECO:0000256" key="6">
    <source>
        <dbReference type="ARBA" id="ARBA00023306"/>
    </source>
</evidence>
<dbReference type="Pfam" id="PF02875">
    <property type="entry name" value="Mur_ligase_C"/>
    <property type="match status" value="1"/>
</dbReference>
<comment type="subcellular location">
    <subcellularLocation>
        <location evidence="8 9">Cytoplasm</location>
    </subcellularLocation>
</comment>
<evidence type="ECO:0000256" key="2">
    <source>
        <dbReference type="ARBA" id="ARBA00005898"/>
    </source>
</evidence>
<feature type="binding site" evidence="8">
    <location>
        <position position="384"/>
    </location>
    <ligand>
        <name>meso-2,6-diaminopimelate</name>
        <dbReference type="ChEBI" id="CHEBI:57791"/>
    </ligand>
</feature>
<dbReference type="GO" id="GO:0005737">
    <property type="term" value="C:cytoplasm"/>
    <property type="evidence" value="ECO:0007669"/>
    <property type="project" value="UniProtKB-SubCell"/>
</dbReference>
<dbReference type="Gene3D" id="3.40.1390.10">
    <property type="entry name" value="MurE/MurF, N-terminal domain"/>
    <property type="match status" value="1"/>
</dbReference>
<comment type="function">
    <text evidence="8">Catalyzes the addition of meso-diaminopimelic acid to the nucleotide precursor UDP-N-acetylmuramoyl-L-alanyl-D-glutamate (UMAG) in the biosynthesis of bacterial cell-wall peptidoglycan.</text>
</comment>
<dbReference type="InterPro" id="IPR005761">
    <property type="entry name" value="UDP-N-AcMur-Glu-dNH2Pim_ligase"/>
</dbReference>
<evidence type="ECO:0000313" key="14">
    <source>
        <dbReference type="Proteomes" id="UP000031449"/>
    </source>
</evidence>
<name>A0A0B5AKV6_9BACL</name>
<gene>
    <name evidence="8" type="primary">murE</name>
    <name evidence="13" type="ORF">JMA_15930</name>
</gene>
<dbReference type="GO" id="GO:0009252">
    <property type="term" value="P:peptidoglycan biosynthetic process"/>
    <property type="evidence" value="ECO:0007669"/>
    <property type="project" value="UniProtKB-UniRule"/>
</dbReference>
<dbReference type="Pfam" id="PF08245">
    <property type="entry name" value="Mur_ligase_M"/>
    <property type="match status" value="1"/>
</dbReference>
<dbReference type="HOGENOM" id="CLU_022291_4_1_9"/>
<evidence type="ECO:0000256" key="9">
    <source>
        <dbReference type="RuleBase" id="RU004135"/>
    </source>
</evidence>
<dbReference type="NCBIfam" id="NF001124">
    <property type="entry name" value="PRK00139.1-2"/>
    <property type="match status" value="1"/>
</dbReference>
<evidence type="ECO:0000256" key="1">
    <source>
        <dbReference type="ARBA" id="ARBA00004752"/>
    </source>
</evidence>
<dbReference type="Gene3D" id="3.40.1190.10">
    <property type="entry name" value="Mur-like, catalytic domain"/>
    <property type="match status" value="1"/>
</dbReference>
<reference evidence="13 14" key="1">
    <citation type="submission" date="2014-08" db="EMBL/GenBank/DDBJ databases">
        <title>Complete genome of a marine bacteria Jeotgalibacillus malaysiensis.</title>
        <authorList>
            <person name="Yaakop A.S."/>
            <person name="Chan K.-G."/>
            <person name="Goh K.M."/>
        </authorList>
    </citation>
    <scope>NUCLEOTIDE SEQUENCE [LARGE SCALE GENOMIC DNA]</scope>
    <source>
        <strain evidence="13 14">D5</strain>
    </source>
</reference>
<keyword evidence="14" id="KW-1185">Reference proteome</keyword>
<evidence type="ECO:0000256" key="4">
    <source>
        <dbReference type="ARBA" id="ARBA00022960"/>
    </source>
</evidence>
<dbReference type="STRING" id="1508404.JMA_15930"/>
<dbReference type="GO" id="GO:0051301">
    <property type="term" value="P:cell division"/>
    <property type="evidence" value="ECO:0007669"/>
    <property type="project" value="UniProtKB-KW"/>
</dbReference>
<keyword evidence="8" id="KW-0460">Magnesium</keyword>
<dbReference type="InterPro" id="IPR000713">
    <property type="entry name" value="Mur_ligase_N"/>
</dbReference>
<feature type="binding site" evidence="8">
    <location>
        <position position="458"/>
    </location>
    <ligand>
        <name>meso-2,6-diaminopimelate</name>
        <dbReference type="ChEBI" id="CHEBI:57791"/>
    </ligand>
</feature>
<feature type="domain" description="Mur ligase N-terminal catalytic" evidence="10">
    <location>
        <begin position="32"/>
        <end position="95"/>
    </location>
</feature>
<dbReference type="InterPro" id="IPR004101">
    <property type="entry name" value="Mur_ligase_C"/>
</dbReference>
<dbReference type="SUPFAM" id="SSF53244">
    <property type="entry name" value="MurD-like peptide ligases, peptide-binding domain"/>
    <property type="match status" value="1"/>
</dbReference>
<sequence length="492" mass="54311">MRLSDLTGCLPFYEIKGPESDPEILKICHHHRDVEPGSLFAAIKGEKSDGRFYIEKAIENGASAILSDTEYHLSVPVVIVKHPRHALAYIANHFYDYPSFDLNVIGVTGTNGKTTVTHMIQGILEASNVKTGIIGTLYMKQGNQVKKAENTTPDSLLLQQTLAEFRSCGVKAAILEASSHGLAQGRMYGCDVDVAVFTNLTQDHLDYHETMEHYKWSKTLLFSQLGHHHAKHAPKFAVLNQDDPFTEEIKAATSAHIITYGLTAESDLYAENIIHSKETTTFTLCTPLGKAKVQLKLAGLFNIYNALAAAAAAFVKRIPLDTIIKGLEGITGVPGRFEIVRHSGPFTVIVDYAHTPDSLKNILTAARKMNPNRLITVIGCGGDRDKVKRPAMARIACAYADYAIFTSDNPRTEQPEDILKDMERGVPGEAYKTIVDRSDAIKHAISQAAEEDIIIIAGKGHEKFQLIDHRKIPFDDKSVAESFLNEYQLKDV</sequence>
<feature type="binding site" evidence="8">
    <location>
        <position position="186"/>
    </location>
    <ligand>
        <name>UDP-N-acetyl-alpha-D-muramoyl-L-alanyl-D-glutamate</name>
        <dbReference type="ChEBI" id="CHEBI:83900"/>
    </ligand>
</feature>
<feature type="binding site" evidence="8">
    <location>
        <begin position="151"/>
        <end position="152"/>
    </location>
    <ligand>
        <name>UDP-N-acetyl-alpha-D-muramoyl-L-alanyl-D-glutamate</name>
        <dbReference type="ChEBI" id="CHEBI:83900"/>
    </ligand>
</feature>
<dbReference type="HAMAP" id="MF_00208">
    <property type="entry name" value="MurE"/>
    <property type="match status" value="1"/>
</dbReference>
<evidence type="ECO:0000259" key="10">
    <source>
        <dbReference type="Pfam" id="PF01225"/>
    </source>
</evidence>
<comment type="pathway">
    <text evidence="1 8 9">Cell wall biogenesis; peptidoglycan biosynthesis.</text>
</comment>
<comment type="PTM">
    <text evidence="8">Carboxylation is probably crucial for Mg(2+) binding and, consequently, for the gamma-phosphate positioning of ATP.</text>
</comment>
<dbReference type="InterPro" id="IPR035911">
    <property type="entry name" value="MurE/MurF_N"/>
</dbReference>
<dbReference type="GO" id="GO:0005524">
    <property type="term" value="F:ATP binding"/>
    <property type="evidence" value="ECO:0007669"/>
    <property type="project" value="UniProtKB-UniRule"/>
</dbReference>
<dbReference type="EMBL" id="CP009416">
    <property type="protein sequence ID" value="AJD90910.1"/>
    <property type="molecule type" value="Genomic_DNA"/>
</dbReference>
<protein>
    <recommendedName>
        <fullName evidence="8">UDP-N-acetylmuramoyl-L-alanyl-D-glutamate--2,6-diaminopimelate ligase</fullName>
        <ecNumber evidence="8">6.3.2.13</ecNumber>
    </recommendedName>
    <alternativeName>
        <fullName evidence="8">Meso-A2pm-adding enzyme</fullName>
    </alternativeName>
    <alternativeName>
        <fullName evidence="8">Meso-diaminopimelate-adding enzyme</fullName>
    </alternativeName>
    <alternativeName>
        <fullName evidence="8">UDP-MurNAc-L-Ala-D-Glu:meso-diaminopimelate ligase</fullName>
    </alternativeName>
    <alternativeName>
        <fullName evidence="8">UDP-MurNAc-tripeptide synthetase</fullName>
    </alternativeName>
    <alternativeName>
        <fullName evidence="8">UDP-N-acetylmuramyl-tripeptide synthetase</fullName>
    </alternativeName>
</protein>
<dbReference type="Gene3D" id="3.90.190.20">
    <property type="entry name" value="Mur ligase, C-terminal domain"/>
    <property type="match status" value="1"/>
</dbReference>
<evidence type="ECO:0000256" key="5">
    <source>
        <dbReference type="ARBA" id="ARBA00022984"/>
    </source>
</evidence>
<evidence type="ECO:0000259" key="12">
    <source>
        <dbReference type="Pfam" id="PF08245"/>
    </source>
</evidence>
<dbReference type="InterPro" id="IPR036565">
    <property type="entry name" value="Mur-like_cat_sf"/>
</dbReference>
<feature type="short sequence motif" description="Meso-diaminopimelate recognition motif" evidence="8">
    <location>
        <begin position="408"/>
        <end position="411"/>
    </location>
</feature>
<feature type="binding site" evidence="8">
    <location>
        <position position="150"/>
    </location>
    <ligand>
        <name>UDP-N-acetyl-alpha-D-muramoyl-L-alanyl-D-glutamate</name>
        <dbReference type="ChEBI" id="CHEBI:83900"/>
    </ligand>
</feature>
<keyword evidence="3 8" id="KW-0132">Cell division</keyword>
<dbReference type="PANTHER" id="PTHR23135">
    <property type="entry name" value="MUR LIGASE FAMILY MEMBER"/>
    <property type="match status" value="1"/>
</dbReference>
<dbReference type="GO" id="GO:0000287">
    <property type="term" value="F:magnesium ion binding"/>
    <property type="evidence" value="ECO:0007669"/>
    <property type="project" value="UniProtKB-UniRule"/>
</dbReference>
<dbReference type="InterPro" id="IPR036615">
    <property type="entry name" value="Mur_ligase_C_dom_sf"/>
</dbReference>
<feature type="modified residue" description="N6-carboxylysine" evidence="8">
    <location>
        <position position="218"/>
    </location>
</feature>
<feature type="binding site" evidence="8">
    <location>
        <begin position="408"/>
        <end position="411"/>
    </location>
    <ligand>
        <name>meso-2,6-diaminopimelate</name>
        <dbReference type="ChEBI" id="CHEBI:57791"/>
    </ligand>
</feature>
<feature type="domain" description="Mur ligase central" evidence="12">
    <location>
        <begin position="107"/>
        <end position="313"/>
    </location>
</feature>
<keyword evidence="8" id="KW-0963">Cytoplasm</keyword>
<dbReference type="UniPathway" id="UPA00219"/>
<dbReference type="GO" id="GO:0008360">
    <property type="term" value="P:regulation of cell shape"/>
    <property type="evidence" value="ECO:0007669"/>
    <property type="project" value="UniProtKB-KW"/>
</dbReference>
<evidence type="ECO:0000313" key="13">
    <source>
        <dbReference type="EMBL" id="AJD90910.1"/>
    </source>
</evidence>
<keyword evidence="8 13" id="KW-0436">Ligase</keyword>
<keyword evidence="8" id="KW-0547">Nucleotide-binding</keyword>
<evidence type="ECO:0000256" key="7">
    <source>
        <dbReference type="ARBA" id="ARBA00023316"/>
    </source>
</evidence>
<dbReference type="NCBIfam" id="NF001126">
    <property type="entry name" value="PRK00139.1-4"/>
    <property type="match status" value="1"/>
</dbReference>
<feature type="binding site" evidence="8">
    <location>
        <position position="462"/>
    </location>
    <ligand>
        <name>meso-2,6-diaminopimelate</name>
        <dbReference type="ChEBI" id="CHEBI:57791"/>
    </ligand>
</feature>
<comment type="cofactor">
    <cofactor evidence="8">
        <name>Mg(2+)</name>
        <dbReference type="ChEBI" id="CHEBI:18420"/>
    </cofactor>
</comment>
<feature type="binding site" evidence="8">
    <location>
        <position position="184"/>
    </location>
    <ligand>
        <name>UDP-N-acetyl-alpha-D-muramoyl-L-alanyl-D-glutamate</name>
        <dbReference type="ChEBI" id="CHEBI:83900"/>
    </ligand>
</feature>
<dbReference type="OrthoDB" id="9800958at2"/>
<comment type="caution">
    <text evidence="8">Lacks conserved residue(s) required for the propagation of feature annotation.</text>
</comment>
<keyword evidence="6 8" id="KW-0131">Cell cycle</keyword>
<evidence type="ECO:0000256" key="8">
    <source>
        <dbReference type="HAMAP-Rule" id="MF_00208"/>
    </source>
</evidence>